<dbReference type="GO" id="GO:0003677">
    <property type="term" value="F:DNA binding"/>
    <property type="evidence" value="ECO:0007669"/>
    <property type="project" value="InterPro"/>
</dbReference>
<organism evidence="7 8">
    <name type="scientific">Metalysinibacillus jejuensis</name>
    <dbReference type="NCBI Taxonomy" id="914327"/>
    <lineage>
        <taxon>Bacteria</taxon>
        <taxon>Bacillati</taxon>
        <taxon>Bacillota</taxon>
        <taxon>Bacilli</taxon>
        <taxon>Bacillales</taxon>
        <taxon>Caryophanaceae</taxon>
        <taxon>Metalysinibacillus</taxon>
    </lineage>
</organism>
<dbReference type="Proteomes" id="UP000700212">
    <property type="component" value="Unassembled WGS sequence"/>
</dbReference>
<dbReference type="PANTHER" id="PTHR11070:SF2">
    <property type="entry name" value="ATP-DEPENDENT DNA HELICASE SRS2"/>
    <property type="match status" value="1"/>
</dbReference>
<dbReference type="GO" id="GO:0043138">
    <property type="term" value="F:3'-5' DNA helicase activity"/>
    <property type="evidence" value="ECO:0007669"/>
    <property type="project" value="TreeGrafter"/>
</dbReference>
<dbReference type="GO" id="GO:0000725">
    <property type="term" value="P:recombinational repair"/>
    <property type="evidence" value="ECO:0007669"/>
    <property type="project" value="TreeGrafter"/>
</dbReference>
<reference evidence="7" key="1">
    <citation type="journal article" date="2021" name="PeerJ">
        <title>Extensive microbial diversity within the chicken gut microbiome revealed by metagenomics and culture.</title>
        <authorList>
            <person name="Gilroy R."/>
            <person name="Ravi A."/>
            <person name="Getino M."/>
            <person name="Pursley I."/>
            <person name="Horton D.L."/>
            <person name="Alikhan N.F."/>
            <person name="Baker D."/>
            <person name="Gharbi K."/>
            <person name="Hall N."/>
            <person name="Watson M."/>
            <person name="Adriaenssens E.M."/>
            <person name="Foster-Nyarko E."/>
            <person name="Jarju S."/>
            <person name="Secka A."/>
            <person name="Antonio M."/>
            <person name="Oren A."/>
            <person name="Chaudhuri R.R."/>
            <person name="La Ragione R."/>
            <person name="Hildebrand F."/>
            <person name="Pallen M.J."/>
        </authorList>
    </citation>
    <scope>NUCLEOTIDE SEQUENCE</scope>
    <source>
        <strain evidence="7">CHK160-4876</strain>
    </source>
</reference>
<dbReference type="AlphaFoldDB" id="A0A921T4Y4"/>
<dbReference type="GO" id="GO:0033202">
    <property type="term" value="C:DNA helicase complex"/>
    <property type="evidence" value="ECO:0007669"/>
    <property type="project" value="TreeGrafter"/>
</dbReference>
<dbReference type="SUPFAM" id="SSF52540">
    <property type="entry name" value="P-loop containing nucleoside triphosphate hydrolases"/>
    <property type="match status" value="1"/>
</dbReference>
<dbReference type="PROSITE" id="PS51198">
    <property type="entry name" value="UVRD_HELICASE_ATP_BIND"/>
    <property type="match status" value="1"/>
</dbReference>
<name>A0A921T4Y4_9BACL</name>
<evidence type="ECO:0000313" key="8">
    <source>
        <dbReference type="Proteomes" id="UP000700212"/>
    </source>
</evidence>
<feature type="binding site" evidence="5">
    <location>
        <begin position="31"/>
        <end position="38"/>
    </location>
    <ligand>
        <name>ATP</name>
        <dbReference type="ChEBI" id="CHEBI:30616"/>
    </ligand>
</feature>
<dbReference type="Pfam" id="PF00580">
    <property type="entry name" value="UvrD-helicase"/>
    <property type="match status" value="1"/>
</dbReference>
<evidence type="ECO:0000256" key="4">
    <source>
        <dbReference type="ARBA" id="ARBA00022840"/>
    </source>
</evidence>
<evidence type="ECO:0000256" key="5">
    <source>
        <dbReference type="PROSITE-ProRule" id="PRU00560"/>
    </source>
</evidence>
<dbReference type="InterPro" id="IPR014016">
    <property type="entry name" value="UvrD-like_ATP-bd"/>
</dbReference>
<dbReference type="GO" id="GO:0005524">
    <property type="term" value="F:ATP binding"/>
    <property type="evidence" value="ECO:0007669"/>
    <property type="project" value="UniProtKB-UniRule"/>
</dbReference>
<feature type="domain" description="UvrD-like helicase ATP-binding" evidence="6">
    <location>
        <begin position="10"/>
        <end position="76"/>
    </location>
</feature>
<gene>
    <name evidence="7" type="ORF">K8V30_03920</name>
</gene>
<keyword evidence="2 5" id="KW-0378">Hydrolase</keyword>
<protein>
    <submittedName>
        <fullName evidence="7">UvrD-helicase domain-containing protein</fullName>
    </submittedName>
</protein>
<reference evidence="7" key="2">
    <citation type="submission" date="2021-09" db="EMBL/GenBank/DDBJ databases">
        <authorList>
            <person name="Gilroy R."/>
        </authorList>
    </citation>
    <scope>NUCLEOTIDE SEQUENCE</scope>
    <source>
        <strain evidence="7">CHK160-4876</strain>
    </source>
</reference>
<dbReference type="GO" id="GO:0016787">
    <property type="term" value="F:hydrolase activity"/>
    <property type="evidence" value="ECO:0007669"/>
    <property type="project" value="UniProtKB-UniRule"/>
</dbReference>
<sequence>MEHITASLVAGMNPQQKEAVMTTEGPLLVMAGAGSGKTRVLTHRIAYLMVEKQVYPSKILAITFTNKAGARCSHTN</sequence>
<keyword evidence="3 5" id="KW-0347">Helicase</keyword>
<evidence type="ECO:0000256" key="3">
    <source>
        <dbReference type="ARBA" id="ARBA00022806"/>
    </source>
</evidence>
<evidence type="ECO:0000256" key="1">
    <source>
        <dbReference type="ARBA" id="ARBA00022741"/>
    </source>
</evidence>
<comment type="caution">
    <text evidence="7">The sequence shown here is derived from an EMBL/GenBank/DDBJ whole genome shotgun (WGS) entry which is preliminary data.</text>
</comment>
<dbReference type="InterPro" id="IPR000212">
    <property type="entry name" value="DNA_helicase_UvrD/REP"/>
</dbReference>
<keyword evidence="1 5" id="KW-0547">Nucleotide-binding</keyword>
<evidence type="ECO:0000313" key="7">
    <source>
        <dbReference type="EMBL" id="HJH10836.1"/>
    </source>
</evidence>
<evidence type="ECO:0000256" key="2">
    <source>
        <dbReference type="ARBA" id="ARBA00022801"/>
    </source>
</evidence>
<keyword evidence="4 5" id="KW-0067">ATP-binding</keyword>
<dbReference type="Gene3D" id="3.40.50.300">
    <property type="entry name" value="P-loop containing nucleotide triphosphate hydrolases"/>
    <property type="match status" value="1"/>
</dbReference>
<proteinExistence type="predicted"/>
<accession>A0A921T4Y4</accession>
<dbReference type="GO" id="GO:0005829">
    <property type="term" value="C:cytosol"/>
    <property type="evidence" value="ECO:0007669"/>
    <property type="project" value="TreeGrafter"/>
</dbReference>
<dbReference type="EMBL" id="DYTV01000051">
    <property type="protein sequence ID" value="HJH10836.1"/>
    <property type="molecule type" value="Genomic_DNA"/>
</dbReference>
<evidence type="ECO:0000259" key="6">
    <source>
        <dbReference type="PROSITE" id="PS51198"/>
    </source>
</evidence>
<dbReference type="InterPro" id="IPR027417">
    <property type="entry name" value="P-loop_NTPase"/>
</dbReference>
<dbReference type="PANTHER" id="PTHR11070">
    <property type="entry name" value="UVRD / RECB / PCRA DNA HELICASE FAMILY MEMBER"/>
    <property type="match status" value="1"/>
</dbReference>